<evidence type="ECO:0000313" key="2">
    <source>
        <dbReference type="EMBL" id="EEX49400.1"/>
    </source>
</evidence>
<dbReference type="EMBL" id="ACZR01000022">
    <property type="protein sequence ID" value="EEX49400.1"/>
    <property type="molecule type" value="Genomic_DNA"/>
</dbReference>
<evidence type="ECO:0000313" key="3">
    <source>
        <dbReference type="Proteomes" id="UP000005519"/>
    </source>
</evidence>
<dbReference type="SUPFAM" id="SSF88713">
    <property type="entry name" value="Glycoside hydrolase/deacetylase"/>
    <property type="match status" value="1"/>
</dbReference>
<dbReference type="HOGENOM" id="CLU_041643_2_0_6"/>
<proteinExistence type="predicted"/>
<name>C9PSR2_9PAST</name>
<dbReference type="RefSeq" id="WP_005765593.1">
    <property type="nucleotide sequence ID" value="NZ_GG704816.1"/>
</dbReference>
<dbReference type="Gene3D" id="3.20.20.370">
    <property type="entry name" value="Glycoside hydrolase/deacetylase"/>
    <property type="match status" value="1"/>
</dbReference>
<feature type="signal peptide" evidence="1">
    <location>
        <begin position="1"/>
        <end position="25"/>
    </location>
</feature>
<dbReference type="InterPro" id="IPR006837">
    <property type="entry name" value="Divergent_DAC"/>
</dbReference>
<dbReference type="GO" id="GO:0005975">
    <property type="term" value="P:carbohydrate metabolic process"/>
    <property type="evidence" value="ECO:0007669"/>
    <property type="project" value="InterPro"/>
</dbReference>
<gene>
    <name evidence="2" type="primary">yibQ</name>
    <name evidence="2" type="ORF">HMPREF0621_2036</name>
</gene>
<dbReference type="OrthoDB" id="9784811at2"/>
<keyword evidence="3" id="KW-1185">Reference proteome</keyword>
<dbReference type="Pfam" id="PF04748">
    <property type="entry name" value="Polysacc_deac_2"/>
    <property type="match status" value="1"/>
</dbReference>
<organism evidence="2 3">
    <name type="scientific">Pasteurella dagmatis ATCC 43325</name>
    <dbReference type="NCBI Taxonomy" id="667128"/>
    <lineage>
        <taxon>Bacteria</taxon>
        <taxon>Pseudomonadati</taxon>
        <taxon>Pseudomonadota</taxon>
        <taxon>Gammaproteobacteria</taxon>
        <taxon>Pasteurellales</taxon>
        <taxon>Pasteurellaceae</taxon>
        <taxon>Pasteurella</taxon>
    </lineage>
</organism>
<dbReference type="InterPro" id="IPR011330">
    <property type="entry name" value="Glyco_hydro/deAcase_b/a-brl"/>
</dbReference>
<evidence type="ECO:0000256" key="1">
    <source>
        <dbReference type="SAM" id="SignalP"/>
    </source>
</evidence>
<dbReference type="AlphaFoldDB" id="C9PSR2"/>
<dbReference type="CDD" id="cd10936">
    <property type="entry name" value="CE4_DAC2"/>
    <property type="match status" value="1"/>
</dbReference>
<feature type="chain" id="PRO_5002999829" evidence="1">
    <location>
        <begin position="26"/>
        <end position="280"/>
    </location>
</feature>
<accession>C9PSR2</accession>
<keyword evidence="1" id="KW-0732">Signal</keyword>
<dbReference type="PANTHER" id="PTHR30105">
    <property type="entry name" value="UNCHARACTERIZED YIBQ-RELATED"/>
    <property type="match status" value="1"/>
</dbReference>
<reference evidence="2 3" key="1">
    <citation type="submission" date="2009-10" db="EMBL/GenBank/DDBJ databases">
        <authorList>
            <person name="Muzny D."/>
            <person name="Qin X."/>
            <person name="Deng J."/>
            <person name="Jiang H."/>
            <person name="Liu Y."/>
            <person name="Qu J."/>
            <person name="Song X.-Z."/>
            <person name="Zhang L."/>
            <person name="Thornton R."/>
            <person name="Coyle M."/>
            <person name="Francisco L."/>
            <person name="Jackson L."/>
            <person name="Javaid M."/>
            <person name="Korchina V."/>
            <person name="Kovar C."/>
            <person name="Mata R."/>
            <person name="Mathew T."/>
            <person name="Ngo R."/>
            <person name="Nguyen L."/>
            <person name="Nguyen N."/>
            <person name="Okwuonu G."/>
            <person name="Ongeri F."/>
            <person name="Pham C."/>
            <person name="Simmons D."/>
            <person name="Wilczek-Boney K."/>
            <person name="Hale W."/>
            <person name="Jakkamsetti A."/>
            <person name="Pham P."/>
            <person name="Ruth R."/>
            <person name="San Lucas F."/>
            <person name="Warren J."/>
            <person name="Zhang J."/>
            <person name="Zhao Z."/>
            <person name="Zhou C."/>
            <person name="Zhu D."/>
            <person name="Lee S."/>
            <person name="Bess C."/>
            <person name="Blankenburg K."/>
            <person name="Forbes L."/>
            <person name="Fu Q."/>
            <person name="Gubbala S."/>
            <person name="Hirani K."/>
            <person name="Jayaseelan J.C."/>
            <person name="Lara F."/>
            <person name="Munidasa M."/>
            <person name="Palculict T."/>
            <person name="Patil S."/>
            <person name="Pu L.-L."/>
            <person name="Saada N."/>
            <person name="Tang L."/>
            <person name="Weissenberger G."/>
            <person name="Zhu Y."/>
            <person name="Hemphill L."/>
            <person name="Shang Y."/>
            <person name="Youmans B."/>
            <person name="Ayvaz T."/>
            <person name="Ross M."/>
            <person name="Santibanez J."/>
            <person name="Aqrawi P."/>
            <person name="Gross S."/>
            <person name="Joshi V."/>
            <person name="Fowler G."/>
            <person name="Nazareth L."/>
            <person name="Reid J."/>
            <person name="Worley K."/>
            <person name="Petrosino J."/>
            <person name="Highlander S."/>
            <person name="Gibbs R."/>
        </authorList>
    </citation>
    <scope>NUCLEOTIDE SEQUENCE [LARGE SCALE GENOMIC DNA]</scope>
    <source>
        <strain evidence="2 3">ATCC 43325</strain>
    </source>
</reference>
<protein>
    <submittedName>
        <fullName evidence="2">Divergent polysaccharide deacetylase</fullName>
    </submittedName>
</protein>
<dbReference type="PANTHER" id="PTHR30105:SF2">
    <property type="entry name" value="DIVERGENT POLYSACCHARIDE DEACETYLASE SUPERFAMILY"/>
    <property type="match status" value="1"/>
</dbReference>
<dbReference type="STRING" id="667128.HMPREF0621_2036"/>
<sequence>MRKLVRHWQKSAVVFALFLSPLVVAQSAKLAIVIDDIGYHQKEDAQIYAMPTEISVAIIPSAPHARQRNEQAKQQGRDVLIHMPMQPLGQQKIETGGLKLGLSQDEVNDRVQTAKRIVSHAIGMNNHMGSAATSDSALMTKLMRSLKEQHLFFLDSRTIGRSVAGKIAKEYGVKSLDRHIFLDDSDLYADVQRQFQNAVRYAQKNGTAIVIGHPRKNTVAVLQAGLKNLPKDVQLVGIGSLWRNEKVVPARPFNLLFNDIPAPTSVAPFQSVPLLRGIPD</sequence>
<comment type="caution">
    <text evidence="2">The sequence shown here is derived from an EMBL/GenBank/DDBJ whole genome shotgun (WGS) entry which is preliminary data.</text>
</comment>
<dbReference type="Proteomes" id="UP000005519">
    <property type="component" value="Unassembled WGS sequence"/>
</dbReference>